<dbReference type="Pfam" id="PF10551">
    <property type="entry name" value="MULE"/>
    <property type="match status" value="1"/>
</dbReference>
<name>A0A443S9F3_9ACAR</name>
<dbReference type="GO" id="GO:0008270">
    <property type="term" value="F:zinc ion binding"/>
    <property type="evidence" value="ECO:0007669"/>
    <property type="project" value="UniProtKB-KW"/>
</dbReference>
<keyword evidence="2" id="KW-0863">Zinc-finger</keyword>
<evidence type="ECO:0000259" key="5">
    <source>
        <dbReference type="Pfam" id="PF10551"/>
    </source>
</evidence>
<keyword evidence="1" id="KW-0479">Metal-binding</keyword>
<dbReference type="PANTHER" id="PTHR47160:SF10">
    <property type="entry name" value="MULE TRANSPOSASE DOMAIN-CONTAINING PROTEIN"/>
    <property type="match status" value="1"/>
</dbReference>
<dbReference type="PANTHER" id="PTHR47160">
    <property type="entry name" value="PUTATIVE-RELATED"/>
    <property type="match status" value="1"/>
</dbReference>
<dbReference type="OrthoDB" id="6500349at2759"/>
<evidence type="ECO:0000256" key="2">
    <source>
        <dbReference type="ARBA" id="ARBA00022771"/>
    </source>
</evidence>
<dbReference type="InterPro" id="IPR018289">
    <property type="entry name" value="MULE_transposase_dom"/>
</dbReference>
<comment type="caution">
    <text evidence="6">The sequence shown here is derived from an EMBL/GenBank/DDBJ whole genome shotgun (WGS) entry which is preliminary data.</text>
</comment>
<organism evidence="6 7">
    <name type="scientific">Leptotrombidium deliense</name>
    <dbReference type="NCBI Taxonomy" id="299467"/>
    <lineage>
        <taxon>Eukaryota</taxon>
        <taxon>Metazoa</taxon>
        <taxon>Ecdysozoa</taxon>
        <taxon>Arthropoda</taxon>
        <taxon>Chelicerata</taxon>
        <taxon>Arachnida</taxon>
        <taxon>Acari</taxon>
        <taxon>Acariformes</taxon>
        <taxon>Trombidiformes</taxon>
        <taxon>Prostigmata</taxon>
        <taxon>Anystina</taxon>
        <taxon>Parasitengona</taxon>
        <taxon>Trombiculoidea</taxon>
        <taxon>Trombiculidae</taxon>
        <taxon>Leptotrombidium</taxon>
    </lineage>
</organism>
<feature type="domain" description="MULE transposase" evidence="5">
    <location>
        <begin position="191"/>
        <end position="283"/>
    </location>
</feature>
<evidence type="ECO:0000259" key="4">
    <source>
        <dbReference type="Pfam" id="PF04500"/>
    </source>
</evidence>
<evidence type="ECO:0000313" key="7">
    <source>
        <dbReference type="Proteomes" id="UP000288716"/>
    </source>
</evidence>
<dbReference type="STRING" id="299467.A0A443S9F3"/>
<keyword evidence="3" id="KW-0862">Zinc</keyword>
<dbReference type="Proteomes" id="UP000288716">
    <property type="component" value="Unassembled WGS sequence"/>
</dbReference>
<dbReference type="Pfam" id="PF04500">
    <property type="entry name" value="FLYWCH"/>
    <property type="match status" value="1"/>
</dbReference>
<evidence type="ECO:0000256" key="1">
    <source>
        <dbReference type="ARBA" id="ARBA00022723"/>
    </source>
</evidence>
<dbReference type="InterPro" id="IPR007588">
    <property type="entry name" value="Znf_FLYWCH"/>
</dbReference>
<dbReference type="VEuPathDB" id="VectorBase:LDEU008004"/>
<proteinExistence type="predicted"/>
<evidence type="ECO:0000313" key="6">
    <source>
        <dbReference type="EMBL" id="RWS24035.1"/>
    </source>
</evidence>
<dbReference type="EMBL" id="NCKV01005498">
    <property type="protein sequence ID" value="RWS24035.1"/>
    <property type="molecule type" value="Genomic_DNA"/>
</dbReference>
<dbReference type="AlphaFoldDB" id="A0A443S9F3"/>
<sequence>MTLEYIKSQRGKDLLIIENYLFEKDKDAKNDPNTSYWRCQTRSCKERVSVVSGELSRHNIIHTHPDHSEAINKKRKLKIFKEAAGKNPGKGMKRVYDETIRNEVDAATDRDEAIAQMPPFKQIGRTMYRALEDILPKEPKSRSEIKFEGVWLQTVNNQQFVAINDGMADKIIVLCTEKFGKRLAQAKKIFSDGTFKSVPKLFEQLYTFHVKEDKQMIPVAYCLLPNKSSSTYERLLTLLRNWIASLGFIFKPDEIMIDFEQAMIKAINKVFPTTRVRGCLFHYRQAIYRHVQECGLSAAYNEPRAVDDDGNEIINDVRKAIRRFLGLPFLPVNEIEDAHTEMMEHVDLNDARISSFCDYHLDTWMKDDAKFPKEIWNQYGNFCDRTNNLLFFLLLPDLLHQFPIWCFV</sequence>
<dbReference type="Gene3D" id="2.20.25.240">
    <property type="match status" value="1"/>
</dbReference>
<protein>
    <recommendedName>
        <fullName evidence="8">MULE transposase domain-containing protein</fullName>
    </recommendedName>
</protein>
<keyword evidence="7" id="KW-1185">Reference proteome</keyword>
<gene>
    <name evidence="6" type="ORF">B4U80_10646</name>
</gene>
<feature type="domain" description="FLYWCH-type" evidence="4">
    <location>
        <begin position="5"/>
        <end position="64"/>
    </location>
</feature>
<evidence type="ECO:0000256" key="3">
    <source>
        <dbReference type="ARBA" id="ARBA00022833"/>
    </source>
</evidence>
<accession>A0A443S9F3</accession>
<reference evidence="6 7" key="1">
    <citation type="journal article" date="2018" name="Gigascience">
        <title>Genomes of trombidid mites reveal novel predicted allergens and laterally-transferred genes associated with secondary metabolism.</title>
        <authorList>
            <person name="Dong X."/>
            <person name="Chaisiri K."/>
            <person name="Xia D."/>
            <person name="Armstrong S.D."/>
            <person name="Fang Y."/>
            <person name="Donnelly M.J."/>
            <person name="Kadowaki T."/>
            <person name="McGarry J.W."/>
            <person name="Darby A.C."/>
            <person name="Makepeace B.L."/>
        </authorList>
    </citation>
    <scope>NUCLEOTIDE SEQUENCE [LARGE SCALE GENOMIC DNA]</scope>
    <source>
        <strain evidence="6">UoL-UT</strain>
    </source>
</reference>
<evidence type="ECO:0008006" key="8">
    <source>
        <dbReference type="Google" id="ProtNLM"/>
    </source>
</evidence>